<organism evidence="1">
    <name type="scientific">Ixodes ricinus</name>
    <name type="common">Common tick</name>
    <name type="synonym">Acarus ricinus</name>
    <dbReference type="NCBI Taxonomy" id="34613"/>
    <lineage>
        <taxon>Eukaryota</taxon>
        <taxon>Metazoa</taxon>
        <taxon>Ecdysozoa</taxon>
        <taxon>Arthropoda</taxon>
        <taxon>Chelicerata</taxon>
        <taxon>Arachnida</taxon>
        <taxon>Acari</taxon>
        <taxon>Parasitiformes</taxon>
        <taxon>Ixodida</taxon>
        <taxon>Ixodoidea</taxon>
        <taxon>Ixodidae</taxon>
        <taxon>Ixodinae</taxon>
        <taxon>Ixodes</taxon>
    </lineage>
</organism>
<proteinExistence type="evidence at transcript level"/>
<name>A0A0K8R3K0_IXORI</name>
<accession>A0A0K8R3K0</accession>
<evidence type="ECO:0000313" key="1">
    <source>
        <dbReference type="EMBL" id="JAA65463.1"/>
    </source>
</evidence>
<dbReference type="PANTHER" id="PTHR31025:SF9">
    <property type="entry name" value="SI:DKEY-286J15.1"/>
    <property type="match status" value="1"/>
</dbReference>
<dbReference type="PANTHER" id="PTHR31025">
    <property type="entry name" value="SI:CH211-196P9.1-RELATED"/>
    <property type="match status" value="1"/>
</dbReference>
<dbReference type="AlphaFoldDB" id="A0A0K8R3K0"/>
<sequence>MYPCEQYLAAAKDLVSRYPQLKDKSRTHCASWHASIKNRARKAEAKAHRERRAALPCNQQCRPKNAVRIVFPAASCGTGEDEASVQVRVDFMKKEMEKAVWAQKKVQDAMNRTYKARRAWLNTENLTVAVVTDRYPALAWAQEIQQEFRRQTGRDAQEGLTAFLERSTKALYKLFCMKSSIKTK</sequence>
<dbReference type="EMBL" id="GADI01008345">
    <property type="protein sequence ID" value="JAA65463.1"/>
    <property type="molecule type" value="mRNA"/>
</dbReference>
<protein>
    <submittedName>
        <fullName evidence="1">Putative ultrahigh sulfur keratin-associated protein</fullName>
    </submittedName>
</protein>
<reference evidence="1" key="1">
    <citation type="submission" date="2012-12" db="EMBL/GenBank/DDBJ databases">
        <title>Identification and characterization of a phenylalanine ammonia-lyase gene family in Isatis indigotica Fort.</title>
        <authorList>
            <person name="Liu Q."/>
            <person name="Chen J."/>
            <person name="Zhou X."/>
            <person name="Di P."/>
            <person name="Xiao Y."/>
            <person name="Xuan H."/>
            <person name="Zhang L."/>
            <person name="Chen W."/>
        </authorList>
    </citation>
    <scope>NUCLEOTIDE SEQUENCE</scope>
    <source>
        <tissue evidence="1">Salivary gland</tissue>
    </source>
</reference>